<dbReference type="Proteomes" id="UP000063789">
    <property type="component" value="Chromosome"/>
</dbReference>
<keyword evidence="1" id="KW-1133">Transmembrane helix</keyword>
<protein>
    <submittedName>
        <fullName evidence="2">Uncharacterized protein</fullName>
    </submittedName>
</protein>
<feature type="transmembrane region" description="Helical" evidence="1">
    <location>
        <begin position="28"/>
        <end position="48"/>
    </location>
</feature>
<feature type="transmembrane region" description="Helical" evidence="1">
    <location>
        <begin position="60"/>
        <end position="80"/>
    </location>
</feature>
<reference evidence="3" key="1">
    <citation type="submission" date="2015-06" db="EMBL/GenBank/DDBJ databases">
        <title>Complete genome sequence and metabolic analysis of phthalate degradation pathway in Gordonia sp. QH-11.</title>
        <authorList>
            <person name="Jin D."/>
            <person name="Kong X."/>
            <person name="Bai Z."/>
        </authorList>
    </citation>
    <scope>NUCLEOTIDE SEQUENCE [LARGE SCALE GENOMIC DNA]</scope>
    <source>
        <strain evidence="3">QH-11</strain>
    </source>
</reference>
<evidence type="ECO:0000313" key="3">
    <source>
        <dbReference type="Proteomes" id="UP000063789"/>
    </source>
</evidence>
<dbReference type="STRING" id="1136941.ACH46_15735"/>
<feature type="transmembrane region" description="Helical" evidence="1">
    <location>
        <begin position="86"/>
        <end position="103"/>
    </location>
</feature>
<keyword evidence="1" id="KW-0812">Transmembrane</keyword>
<accession>A0A0N9MW44</accession>
<name>A0A0N9MW44_9ACTN</name>
<evidence type="ECO:0000256" key="1">
    <source>
        <dbReference type="SAM" id="Phobius"/>
    </source>
</evidence>
<dbReference type="OrthoDB" id="4465106at2"/>
<feature type="transmembrane region" description="Helical" evidence="1">
    <location>
        <begin position="110"/>
        <end position="127"/>
    </location>
</feature>
<organism evidence="2 3">
    <name type="scientific">Gordonia phthalatica</name>
    <dbReference type="NCBI Taxonomy" id="1136941"/>
    <lineage>
        <taxon>Bacteria</taxon>
        <taxon>Bacillati</taxon>
        <taxon>Actinomycetota</taxon>
        <taxon>Actinomycetes</taxon>
        <taxon>Mycobacteriales</taxon>
        <taxon>Gordoniaceae</taxon>
        <taxon>Gordonia</taxon>
    </lineage>
</organism>
<gene>
    <name evidence="2" type="ORF">ACH46_15735</name>
</gene>
<evidence type="ECO:0000313" key="2">
    <source>
        <dbReference type="EMBL" id="ALG86956.1"/>
    </source>
</evidence>
<feature type="transmembrane region" description="Helical" evidence="1">
    <location>
        <begin position="5"/>
        <end position="22"/>
    </location>
</feature>
<feature type="transmembrane region" description="Helical" evidence="1">
    <location>
        <begin position="139"/>
        <end position="162"/>
    </location>
</feature>
<dbReference type="EMBL" id="CP011853">
    <property type="protein sequence ID" value="ALG86956.1"/>
    <property type="molecule type" value="Genomic_DNA"/>
</dbReference>
<keyword evidence="1" id="KW-0472">Membrane</keyword>
<reference evidence="2 3" key="2">
    <citation type="journal article" date="2017" name="Int. J. Syst. Evol. Microbiol.">
        <title>Gordonia phthalatica sp. nov., a di-n-butyl phthalate-degrading bacterium isolated from activated sludge.</title>
        <authorList>
            <person name="Jin D."/>
            <person name="Kong X."/>
            <person name="Jia M."/>
            <person name="Yu X."/>
            <person name="Wang X."/>
            <person name="Zhuang X."/>
            <person name="Deng Y."/>
            <person name="Bai Z."/>
        </authorList>
    </citation>
    <scope>NUCLEOTIDE SEQUENCE [LARGE SCALE GENOMIC DNA]</scope>
    <source>
        <strain evidence="2 3">QH-11</strain>
    </source>
</reference>
<dbReference type="PATRIC" id="fig|1136941.3.peg.3212"/>
<keyword evidence="3" id="KW-1185">Reference proteome</keyword>
<dbReference type="AlphaFoldDB" id="A0A0N9MW44"/>
<proteinExistence type="predicted"/>
<sequence length="334" mass="35605">MTVGVIGYLVVLTVAVLLGGVLNGHGPWFWGGTVGALLLYSGAFAVVLMPRPGAFSRRSAVAATGLVVAAQTLTWGTAVLDQSATVVAYEPLVVTAYVLYVMIIFRSALAVAWCGAVVGLTATLLLGPRTGAVEWWTALQTTSIVVLIVVTAASLAIMPLLGEIDALAIRYRRVAQERADDTSALTSREQRLERIDNRVRPVLEGILNSGVVTGDDVIVARLMEARLRDGIRAPALDTAPMREAVWRARSRGVSVTLLDDGGLRTLPEADTAAFLSTLLPLLVAELDALSEGELIARVMPPGRSPMAMVTVAWRGIRRRVEFGPDGFVARVVRV</sequence>
<dbReference type="KEGG" id="goq:ACH46_15735"/>